<feature type="chain" id="PRO_5042570233" evidence="3">
    <location>
        <begin position="20"/>
        <end position="616"/>
    </location>
</feature>
<keyword evidence="2" id="KW-0408">Iron</keyword>
<dbReference type="SUPFAM" id="SSF48113">
    <property type="entry name" value="Heme-dependent peroxidases"/>
    <property type="match status" value="1"/>
</dbReference>
<dbReference type="PROSITE" id="PS50292">
    <property type="entry name" value="PEROXIDASE_3"/>
    <property type="match status" value="1"/>
</dbReference>
<evidence type="ECO:0000313" key="4">
    <source>
        <dbReference type="RefSeq" id="XP_013161523.1"/>
    </source>
</evidence>
<keyword evidence="1" id="KW-0575">Peroxidase</keyword>
<proteinExistence type="predicted"/>
<keyword evidence="3" id="KW-0732">Signal</keyword>
<dbReference type="InterPro" id="IPR037120">
    <property type="entry name" value="Haem_peroxidase_sf_animal"/>
</dbReference>
<dbReference type="PRINTS" id="PR00457">
    <property type="entry name" value="ANPEROXIDASE"/>
</dbReference>
<keyword evidence="2" id="KW-0479">Metal-binding</keyword>
<gene>
    <name evidence="4" type="primary">LOC106113345</name>
</gene>
<feature type="signal peptide" evidence="3">
    <location>
        <begin position="1"/>
        <end position="19"/>
    </location>
</feature>
<reference evidence="4" key="1">
    <citation type="submission" date="2025-08" db="UniProtKB">
        <authorList>
            <consortium name="RefSeq"/>
        </authorList>
    </citation>
    <scope>IDENTIFICATION</scope>
</reference>
<sequence>MVNRLLFIDILMQICTIYIKPCVPHEGSRIDGTCNNYKYPSLGAAKGPYARLLKPDYAENGDVKVSKNGKPLPSARLVRTFLQSTGRVTDKINFNVAAVHYLDFINRDVSVLFEPIDYLTKGKDCCHQTEAKDPRCMPIQVPDNDPYLKVTDIRCLNFSRAETFQDIGCLSKSMLPEHINLQTPLIDLSTIYGVDDRSMNMVRKWEDGLLLMEERNGRNVPLVNLTKNLCIQNVENETNCYTFGFPEVGNFDLRTTSFNIFFMREHNRIAKILHELNPCWKDDRLFKVARQINIATASNIFMYELLPLLLDRRNMISYGLISNRKSQVSAYDETAIPLVFAEYEIATRFFHTLLDGRIKKYDENYNYLDEFTYSDTLFRQDLLEQNGNFEEINRGTFYQNAAKMDDIQDPEIVERYFGNLQKAYDQTASDIQRSRDLGMRGYNEYRSICGLKSAKTFEDFADVIDIEKVELLKHLYEDVDDVDLLAGIMSESYIKNTFIGPTLFCIMARQMSVYRYGDRFWFERGDQFHSFTPLQLQEIRKTNLARVACDNADGIKYIQPQAFLNVQVYNAPVSCSRIPGVDLTNWYDRNCYKANENKLTSVPDRDVTNKFYIHVT</sequence>
<dbReference type="KEGG" id="pxu:106113345"/>
<dbReference type="GO" id="GO:0006979">
    <property type="term" value="P:response to oxidative stress"/>
    <property type="evidence" value="ECO:0007669"/>
    <property type="project" value="InterPro"/>
</dbReference>
<dbReference type="InterPro" id="IPR019791">
    <property type="entry name" value="Haem_peroxidase_animal"/>
</dbReference>
<dbReference type="GeneID" id="106113345"/>
<dbReference type="Gene3D" id="1.10.640.10">
    <property type="entry name" value="Haem peroxidase domain superfamily, animal type"/>
    <property type="match status" value="1"/>
</dbReference>
<name>A0AAJ7E3Q8_PAPXU</name>
<organism evidence="4">
    <name type="scientific">Papilio xuthus</name>
    <name type="common">Asian swallowtail butterfly</name>
    <dbReference type="NCBI Taxonomy" id="66420"/>
    <lineage>
        <taxon>Eukaryota</taxon>
        <taxon>Metazoa</taxon>
        <taxon>Ecdysozoa</taxon>
        <taxon>Arthropoda</taxon>
        <taxon>Hexapoda</taxon>
        <taxon>Insecta</taxon>
        <taxon>Pterygota</taxon>
        <taxon>Neoptera</taxon>
        <taxon>Endopterygota</taxon>
        <taxon>Lepidoptera</taxon>
        <taxon>Glossata</taxon>
        <taxon>Ditrysia</taxon>
        <taxon>Papilionoidea</taxon>
        <taxon>Papilionidae</taxon>
        <taxon>Papilioninae</taxon>
        <taxon>Papilio</taxon>
    </lineage>
</organism>
<accession>A0AAJ7E3Q8</accession>
<keyword evidence="1" id="KW-0560">Oxidoreductase</keyword>
<feature type="binding site" description="axial binding residue" evidence="2">
    <location>
        <position position="351"/>
    </location>
    <ligand>
        <name>heme b</name>
        <dbReference type="ChEBI" id="CHEBI:60344"/>
    </ligand>
    <ligandPart>
        <name>Fe</name>
        <dbReference type="ChEBI" id="CHEBI:18248"/>
    </ligandPart>
</feature>
<dbReference type="GO" id="GO:0004601">
    <property type="term" value="F:peroxidase activity"/>
    <property type="evidence" value="ECO:0007669"/>
    <property type="project" value="UniProtKB-KW"/>
</dbReference>
<dbReference type="Pfam" id="PF03098">
    <property type="entry name" value="An_peroxidase"/>
    <property type="match status" value="1"/>
</dbReference>
<dbReference type="GO" id="GO:0046872">
    <property type="term" value="F:metal ion binding"/>
    <property type="evidence" value="ECO:0007669"/>
    <property type="project" value="UniProtKB-KW"/>
</dbReference>
<dbReference type="InterPro" id="IPR010255">
    <property type="entry name" value="Haem_peroxidase_sf"/>
</dbReference>
<evidence type="ECO:0000256" key="3">
    <source>
        <dbReference type="SAM" id="SignalP"/>
    </source>
</evidence>
<evidence type="ECO:0000256" key="2">
    <source>
        <dbReference type="PIRSR" id="PIRSR619791-2"/>
    </source>
</evidence>
<evidence type="ECO:0000256" key="1">
    <source>
        <dbReference type="ARBA" id="ARBA00022559"/>
    </source>
</evidence>
<keyword evidence="2" id="KW-0349">Heme</keyword>
<dbReference type="PANTHER" id="PTHR11475:SF86">
    <property type="entry name" value="PEROXIDASE"/>
    <property type="match status" value="1"/>
</dbReference>
<dbReference type="RefSeq" id="XP_013161523.1">
    <property type="nucleotide sequence ID" value="XM_013306069.1"/>
</dbReference>
<dbReference type="AlphaFoldDB" id="A0AAJ7E3Q8"/>
<dbReference type="GO" id="GO:0020037">
    <property type="term" value="F:heme binding"/>
    <property type="evidence" value="ECO:0007669"/>
    <property type="project" value="InterPro"/>
</dbReference>
<dbReference type="Proteomes" id="UP000694872">
    <property type="component" value="Unplaced"/>
</dbReference>
<dbReference type="PANTHER" id="PTHR11475">
    <property type="entry name" value="OXIDASE/PEROXIDASE"/>
    <property type="match status" value="1"/>
</dbReference>
<protein>
    <submittedName>
        <fullName evidence="4">Peroxidase-like</fullName>
    </submittedName>
</protein>